<dbReference type="Gene3D" id="3.40.50.1820">
    <property type="entry name" value="alpha/beta hydrolase"/>
    <property type="match status" value="1"/>
</dbReference>
<dbReference type="AlphaFoldDB" id="A0A8U8BF10"/>
<dbReference type="Proteomes" id="UP000694382">
    <property type="component" value="Unassembled WGS sequence"/>
</dbReference>
<dbReference type="SUPFAM" id="SSF53474">
    <property type="entry name" value="alpha/beta-Hydrolases"/>
    <property type="match status" value="1"/>
</dbReference>
<protein>
    <submittedName>
        <fullName evidence="1">Uncharacterized protein</fullName>
    </submittedName>
</protein>
<reference evidence="1" key="2">
    <citation type="submission" date="2025-09" db="UniProtKB">
        <authorList>
            <consortium name="Ensembl"/>
        </authorList>
    </citation>
    <scope>IDENTIFICATION</scope>
</reference>
<dbReference type="Ensembl" id="ENSCPVT00000025545.1">
    <property type="protein sequence ID" value="ENSCPVP00000024276.1"/>
    <property type="gene ID" value="ENSCPVG00000017425.1"/>
</dbReference>
<proteinExistence type="predicted"/>
<organism evidence="1 2">
    <name type="scientific">Geospiza parvula</name>
    <name type="common">Small tree-finch</name>
    <name type="synonym">Camarhynchus parvulus</name>
    <dbReference type="NCBI Taxonomy" id="87175"/>
    <lineage>
        <taxon>Eukaryota</taxon>
        <taxon>Metazoa</taxon>
        <taxon>Chordata</taxon>
        <taxon>Craniata</taxon>
        <taxon>Vertebrata</taxon>
        <taxon>Euteleostomi</taxon>
        <taxon>Archelosauria</taxon>
        <taxon>Archosauria</taxon>
        <taxon>Dinosauria</taxon>
        <taxon>Saurischia</taxon>
        <taxon>Theropoda</taxon>
        <taxon>Coelurosauria</taxon>
        <taxon>Aves</taxon>
        <taxon>Neognathae</taxon>
        <taxon>Neoaves</taxon>
        <taxon>Telluraves</taxon>
        <taxon>Australaves</taxon>
        <taxon>Passeriformes</taxon>
        <taxon>Thraupidae</taxon>
        <taxon>Camarhynchus</taxon>
    </lineage>
</organism>
<evidence type="ECO:0000313" key="1">
    <source>
        <dbReference type="Ensembl" id="ENSCPVP00000024276.1"/>
    </source>
</evidence>
<reference evidence="1" key="1">
    <citation type="submission" date="2025-08" db="UniProtKB">
        <authorList>
            <consortium name="Ensembl"/>
        </authorList>
    </citation>
    <scope>IDENTIFICATION</scope>
</reference>
<sequence>GRAGEGRRCPSPPQVLLLGLLPLPFLGGLGAGVPFRPVVIVHGLFDSPSDFRHLRQFINESHPGTEVTVLDLFDHGTSLTPFLVGSQGVPGRGGSWGHGAGPRLWGGVPGSWGGVPGSWGGVPG</sequence>
<accession>A0A8U8BF10</accession>
<name>A0A8U8BF10_GEOPR</name>
<dbReference type="InterPro" id="IPR029058">
    <property type="entry name" value="AB_hydrolase_fold"/>
</dbReference>
<keyword evidence="2" id="KW-1185">Reference proteome</keyword>
<evidence type="ECO:0000313" key="2">
    <source>
        <dbReference type="Proteomes" id="UP000694382"/>
    </source>
</evidence>